<feature type="binding site" evidence="7">
    <location>
        <position position="66"/>
    </location>
    <ligand>
        <name>ATP</name>
        <dbReference type="ChEBI" id="CHEBI:30616"/>
    </ligand>
</feature>
<name>A0ABY6R4F5_9ACTN</name>
<dbReference type="NCBIfam" id="TIGR03686">
    <property type="entry name" value="pupylate_PafA"/>
    <property type="match status" value="1"/>
</dbReference>
<sequence length="453" mass="52089">MDRRIFGLENEYGVTCTFRGQRRLSPDEVARYLFRRVVSWGRSSNVFLRNGARLYLDVGSHPEYATPECDNVTELVTHDKAGERILEGLLVDAERRLHEEGIAGDVYLFKNNTDSAGNSYGCHENYLVARHGEFSRLADILIPFLVTRQLICGAGKVLQTPRGAVYCVSQRAEHIWEGVSSATTRSRPIINTRDEPHADAERYRRLHVIVGDSNMSETTMLLKVGATDLVLRMIEAGTVMRDLTLENPIRAIREVSHDITGQRKVRLASGREASALEVQREYYEKAVDFVDRRGIRSGTVAQVLELWGRTLDAIESERLDRIETEIDWVMKHRLIERYRAKHNMTMSNPRVAQIDLAYHDIHRRRGLYYLLQKNGQAARICNDLKIFEGKSVPPQTTRARLRGDFIRRAQEQRRDFTVDWVHLKLNDQAQRTVLCKDPFRSVDDRVEKLIAGM</sequence>
<evidence type="ECO:0000256" key="7">
    <source>
        <dbReference type="HAMAP-Rule" id="MF_02111"/>
    </source>
</evidence>
<organism evidence="9 10">
    <name type="scientific">Streptomyces tanashiensis</name>
    <dbReference type="NCBI Taxonomy" id="67367"/>
    <lineage>
        <taxon>Bacteria</taxon>
        <taxon>Bacillati</taxon>
        <taxon>Actinomycetota</taxon>
        <taxon>Actinomycetes</taxon>
        <taxon>Kitasatosporales</taxon>
        <taxon>Streptomycetaceae</taxon>
        <taxon>Streptomyces</taxon>
    </lineage>
</organism>
<dbReference type="GeneID" id="95604027"/>
<dbReference type="HAMAP" id="MF_02111">
    <property type="entry name" value="Pup_ligase"/>
    <property type="match status" value="1"/>
</dbReference>
<comment type="pathway">
    <text evidence="7">Protein degradation; proteasomal Pup-dependent pathway.</text>
</comment>
<dbReference type="Pfam" id="PF03136">
    <property type="entry name" value="Pup_ligase"/>
    <property type="match status" value="1"/>
</dbReference>
<feature type="active site" description="Proton acceptor" evidence="7">
    <location>
        <position position="57"/>
    </location>
</feature>
<evidence type="ECO:0000256" key="2">
    <source>
        <dbReference type="ARBA" id="ARBA00022723"/>
    </source>
</evidence>
<dbReference type="InterPro" id="IPR022279">
    <property type="entry name" value="Pup_ligase"/>
</dbReference>
<evidence type="ECO:0000256" key="5">
    <source>
        <dbReference type="ARBA" id="ARBA00022840"/>
    </source>
</evidence>
<keyword evidence="6 7" id="KW-0460">Magnesium</keyword>
<comment type="catalytic activity">
    <reaction evidence="7">
        <text>ATP + [prokaryotic ubiquitin-like protein]-L-glutamate + [protein]-L-lysine = ADP + phosphate + N(6)-([prokaryotic ubiquitin-like protein]-gamma-L-glutamyl)-[protein]-L-lysine.</text>
        <dbReference type="EC" id="6.3.1.19"/>
    </reaction>
</comment>
<feature type="binding site" evidence="7">
    <location>
        <position position="63"/>
    </location>
    <ligand>
        <name>Mg(2+)</name>
        <dbReference type="ChEBI" id="CHEBI:18420"/>
    </ligand>
</feature>
<evidence type="ECO:0000313" key="10">
    <source>
        <dbReference type="Proteomes" id="UP001164506"/>
    </source>
</evidence>
<protein>
    <recommendedName>
        <fullName evidence="7 8">Pup--protein ligase</fullName>
        <ecNumber evidence="7 8">6.3.1.19</ecNumber>
    </recommendedName>
    <alternativeName>
        <fullName evidence="7">Proteasome accessory factor A</fullName>
    </alternativeName>
    <alternativeName>
        <fullName evidence="7">Pup-conjugating enzyme</fullName>
    </alternativeName>
</protein>
<feature type="binding site" evidence="7">
    <location>
        <position position="9"/>
    </location>
    <ligand>
        <name>Mg(2+)</name>
        <dbReference type="ChEBI" id="CHEBI:18420"/>
    </ligand>
</feature>
<keyword evidence="3 7" id="KW-0547">Nucleotide-binding</keyword>
<evidence type="ECO:0000256" key="1">
    <source>
        <dbReference type="ARBA" id="ARBA00022598"/>
    </source>
</evidence>
<gene>
    <name evidence="7 9" type="primary">pafA</name>
    <name evidence="9" type="ORF">LDH80_31320</name>
</gene>
<dbReference type="RefSeq" id="WP_189804522.1">
    <property type="nucleotide sequence ID" value="NZ_BMRZ01000009.1"/>
</dbReference>
<feature type="binding site" evidence="7">
    <location>
        <position position="55"/>
    </location>
    <ligand>
        <name>Mg(2+)</name>
        <dbReference type="ChEBI" id="CHEBI:18420"/>
    </ligand>
</feature>
<comment type="pathway">
    <text evidence="7">Protein modification; protein pupylation.</text>
</comment>
<keyword evidence="1 7" id="KW-0436">Ligase</keyword>
<proteinExistence type="inferred from homology"/>
<dbReference type="InterPro" id="IPR004347">
    <property type="entry name" value="Pup_ligase/deamidase"/>
</dbReference>
<evidence type="ECO:0000256" key="6">
    <source>
        <dbReference type="ARBA" id="ARBA00022842"/>
    </source>
</evidence>
<evidence type="ECO:0000256" key="3">
    <source>
        <dbReference type="ARBA" id="ARBA00022741"/>
    </source>
</evidence>
<keyword evidence="2 7" id="KW-0479">Metal-binding</keyword>
<keyword evidence="4 7" id="KW-0833">Ubl conjugation pathway</keyword>
<evidence type="ECO:0000313" key="9">
    <source>
        <dbReference type="EMBL" id="UZX24923.1"/>
    </source>
</evidence>
<dbReference type="EMBL" id="CP084204">
    <property type="protein sequence ID" value="UZX24923.1"/>
    <property type="molecule type" value="Genomic_DNA"/>
</dbReference>
<dbReference type="GO" id="GO:0016874">
    <property type="term" value="F:ligase activity"/>
    <property type="evidence" value="ECO:0007669"/>
    <property type="project" value="UniProtKB-KW"/>
</dbReference>
<keyword evidence="5 7" id="KW-0067">ATP-binding</keyword>
<feature type="binding site" evidence="7">
    <location>
        <position position="53"/>
    </location>
    <ligand>
        <name>ATP</name>
        <dbReference type="ChEBI" id="CHEBI:30616"/>
    </ligand>
</feature>
<comment type="function">
    <text evidence="7">Catalyzes the covalent attachment of the prokaryotic ubiquitin-like protein modifier Pup to the proteasomal substrate proteins, thereby targeting them for proteasomal degradation. This tagging system is termed pupylation. The ligation reaction involves the side-chain carboxylate of the C-terminal glutamate of Pup and the side-chain amino group of a substrate lysine.</text>
</comment>
<comment type="similarity">
    <text evidence="7">Belongs to the Pup ligase/Pup deamidase family. Pup-conjugating enzyme subfamily.</text>
</comment>
<dbReference type="PANTHER" id="PTHR42307">
    <property type="entry name" value="PUP DEAMIDASE/DEPUPYLASE"/>
    <property type="match status" value="1"/>
</dbReference>
<dbReference type="PANTHER" id="PTHR42307:SF3">
    <property type="entry name" value="PUP--PROTEIN LIGASE"/>
    <property type="match status" value="1"/>
</dbReference>
<dbReference type="Proteomes" id="UP001164506">
    <property type="component" value="Chromosome"/>
</dbReference>
<dbReference type="PIRSF" id="PIRSF018077">
    <property type="entry name" value="UCP018077"/>
    <property type="match status" value="1"/>
</dbReference>
<keyword evidence="10" id="KW-1185">Reference proteome</keyword>
<dbReference type="EC" id="6.3.1.19" evidence="7 8"/>
<reference evidence="9" key="1">
    <citation type="submission" date="2021-09" db="EMBL/GenBank/DDBJ databases">
        <title>Complete genome sequence and metabolic characterization of Streptomyces tanashiensis DSM 731 the producer of antibacterial Kalafungin and diverse secondary metabolites.</title>
        <authorList>
            <person name="Abbasi M.N."/>
            <person name="Anwar M.N."/>
            <person name="Alam K."/>
            <person name="Shoaib M."/>
            <person name="Lin Z."/>
            <person name="Hayat M."/>
            <person name="Ali M.I."/>
            <person name="Malik H.M.T."/>
            <person name="Ahmed I."/>
            <person name="Li A."/>
            <person name="Hailong Wang H."/>
            <person name="Zhang Y."/>
        </authorList>
    </citation>
    <scope>NUCLEOTIDE SEQUENCE</scope>
    <source>
        <strain evidence="9">Kala</strain>
    </source>
</reference>
<accession>A0ABY6R4F5</accession>
<feature type="binding site" evidence="7">
    <location>
        <position position="420"/>
    </location>
    <ligand>
        <name>ATP</name>
        <dbReference type="ChEBI" id="CHEBI:30616"/>
    </ligand>
</feature>
<evidence type="ECO:0000256" key="4">
    <source>
        <dbReference type="ARBA" id="ARBA00022786"/>
    </source>
</evidence>
<comment type="miscellaneous">
    <text evidence="7">The reaction mechanism probably proceeds via the activation of Pup by phosphorylation of its C-terminal glutamate, which is then subject to nucleophilic attack by the substrate lysine, resulting in an isopeptide bond and the release of phosphate as a good leaving group.</text>
</comment>
<evidence type="ECO:0000256" key="8">
    <source>
        <dbReference type="NCBIfam" id="TIGR03686"/>
    </source>
</evidence>